<dbReference type="InterPro" id="IPR057078">
    <property type="entry name" value="HYR-4C"/>
</dbReference>
<feature type="domain" description="HYR-like" evidence="1">
    <location>
        <begin position="5"/>
        <end position="76"/>
    </location>
</feature>
<dbReference type="EMBL" id="JRLZ01000047">
    <property type="protein sequence ID" value="KGO91554.1"/>
    <property type="molecule type" value="Genomic_DNA"/>
</dbReference>
<dbReference type="PANTHER" id="PTHR46343">
    <property type="entry name" value="HYR DOMAIN-CONTAINING PROTEIN"/>
    <property type="match status" value="1"/>
</dbReference>
<dbReference type="InterPro" id="IPR013783">
    <property type="entry name" value="Ig-like_fold"/>
</dbReference>
<dbReference type="Gene3D" id="2.60.40.10">
    <property type="entry name" value="Immunoglobulins"/>
    <property type="match status" value="4"/>
</dbReference>
<feature type="domain" description="HYR-like" evidence="1">
    <location>
        <begin position="164"/>
        <end position="234"/>
    </location>
</feature>
<protein>
    <recommendedName>
        <fullName evidence="1">HYR-like domain-containing protein</fullName>
    </recommendedName>
</protein>
<feature type="domain" description="HYR-like" evidence="1">
    <location>
        <begin position="84"/>
        <end position="155"/>
    </location>
</feature>
<dbReference type="InterPro" id="IPR043555">
    <property type="entry name" value="SRPX-like"/>
</dbReference>
<sequence>TPPVIAPLPATSTISCPAVPEFAQATATDNCGSAFTLTFNDVTTPGQCAGSYSVTRTWTARDVCGNSSTKTQTINVQDVTAPVIADLPAASTINCPAVPQFAQATATDNCGSVFTLTFNDVTTPGQCAGSYSVTRTWTARDACGNSSTKSQTINVQDVTAPVIAALPTTSTINCPAVPQFAQAIATDNCGSTFTLTFNDVTTPGQCAGSYSVTRTWTARDTCGNSSTATQTINVQDITAPVIAALPATSTINCPAVPQFAQATATDACGSAITLTFNDVTTPGSCAGKYSVTRTWTATDACGNSSTRSQTINVQDITSPVIPQAPANVTVSCSGDIPP</sequence>
<dbReference type="Proteomes" id="UP000030149">
    <property type="component" value="Unassembled WGS sequence"/>
</dbReference>
<accession>A0A0A2MGZ8</accession>
<dbReference type="Pfam" id="PF23237">
    <property type="entry name" value="HYR_4C"/>
    <property type="match status" value="4"/>
</dbReference>
<evidence type="ECO:0000313" key="2">
    <source>
        <dbReference type="EMBL" id="KGO91554.1"/>
    </source>
</evidence>
<reference evidence="2 3" key="2">
    <citation type="journal article" date="2015" name="Stand. Genomic Sci.">
        <title>High quality draft genomic sequence of Flavobacterium enshiense DK69(T) and comparison among Flavobacterium genomes.</title>
        <authorList>
            <person name="Zeng Z."/>
            <person name="Chen C."/>
            <person name="Du H."/>
            <person name="Wang G."/>
            <person name="Li M."/>
        </authorList>
    </citation>
    <scope>NUCLEOTIDE SEQUENCE [LARGE SCALE GENOMIC DNA]</scope>
    <source>
        <strain evidence="2 3">DK69</strain>
    </source>
</reference>
<feature type="non-terminal residue" evidence="2">
    <location>
        <position position="338"/>
    </location>
</feature>
<evidence type="ECO:0000259" key="1">
    <source>
        <dbReference type="Pfam" id="PF23237"/>
    </source>
</evidence>
<gene>
    <name evidence="2" type="ORF">Q767_15935</name>
</gene>
<proteinExistence type="predicted"/>
<dbReference type="PANTHER" id="PTHR46343:SF2">
    <property type="entry name" value="SUSHI_VON WILLEBRAND FACTOR TYPE A_EGF_PENTRAXIN DOMAIN-CONTAINING 1"/>
    <property type="match status" value="1"/>
</dbReference>
<comment type="caution">
    <text evidence="2">The sequence shown here is derived from an EMBL/GenBank/DDBJ whole genome shotgun (WGS) entry which is preliminary data.</text>
</comment>
<name>A0A0A2MGZ8_9FLAO</name>
<evidence type="ECO:0000313" key="3">
    <source>
        <dbReference type="Proteomes" id="UP000030149"/>
    </source>
</evidence>
<dbReference type="AlphaFoldDB" id="A0A0A2MGZ8"/>
<keyword evidence="3" id="KW-1185">Reference proteome</keyword>
<dbReference type="STRING" id="1107311.Q767_15935"/>
<dbReference type="eggNOG" id="COG2304">
    <property type="taxonomic scope" value="Bacteria"/>
</dbReference>
<feature type="non-terminal residue" evidence="2">
    <location>
        <position position="1"/>
    </location>
</feature>
<organism evidence="2 3">
    <name type="scientific">Flavobacterium enshiense DK69</name>
    <dbReference type="NCBI Taxonomy" id="1107311"/>
    <lineage>
        <taxon>Bacteria</taxon>
        <taxon>Pseudomonadati</taxon>
        <taxon>Bacteroidota</taxon>
        <taxon>Flavobacteriia</taxon>
        <taxon>Flavobacteriales</taxon>
        <taxon>Flavobacteriaceae</taxon>
        <taxon>Flavobacterium</taxon>
    </lineage>
</organism>
<reference evidence="3" key="1">
    <citation type="submission" date="2013-09" db="EMBL/GenBank/DDBJ databases">
        <authorList>
            <person name="Zeng Z."/>
            <person name="Chen C."/>
        </authorList>
    </citation>
    <scope>NUCLEOTIDE SEQUENCE [LARGE SCALE GENOMIC DNA]</scope>
    <source>
        <strain evidence="3">DK69</strain>
    </source>
</reference>
<feature type="domain" description="HYR-like" evidence="1">
    <location>
        <begin position="243"/>
        <end position="313"/>
    </location>
</feature>